<dbReference type="InterPro" id="IPR027413">
    <property type="entry name" value="GROEL-like_equatorial_sf"/>
</dbReference>
<evidence type="ECO:0000259" key="1">
    <source>
        <dbReference type="PROSITE" id="PS51746"/>
    </source>
</evidence>
<dbReference type="EMBL" id="JACGCM010000764">
    <property type="protein sequence ID" value="KAF6167146.1"/>
    <property type="molecule type" value="Genomic_DNA"/>
</dbReference>
<dbReference type="OrthoDB" id="1732448at2759"/>
<dbReference type="Gene3D" id="3.60.40.10">
    <property type="entry name" value="PPM-type phosphatase domain"/>
    <property type="match status" value="1"/>
</dbReference>
<keyword evidence="3" id="KW-1185">Reference proteome</keyword>
<dbReference type="PROSITE" id="PS51746">
    <property type="entry name" value="PPM_2"/>
    <property type="match status" value="1"/>
</dbReference>
<gene>
    <name evidence="2" type="ORF">GIB67_029784</name>
</gene>
<dbReference type="InterPro" id="IPR015655">
    <property type="entry name" value="PP2C"/>
</dbReference>
<accession>A0A7J7NJ04</accession>
<protein>
    <recommendedName>
        <fullName evidence="1">PPM-type phosphatase domain-containing protein</fullName>
    </recommendedName>
</protein>
<feature type="domain" description="PPM-type phosphatase" evidence="1">
    <location>
        <begin position="1"/>
        <end position="150"/>
    </location>
</feature>
<dbReference type="InterPro" id="IPR036457">
    <property type="entry name" value="PPM-type-like_dom_sf"/>
</dbReference>
<dbReference type="SUPFAM" id="SSF81606">
    <property type="entry name" value="PP2C-like"/>
    <property type="match status" value="1"/>
</dbReference>
<dbReference type="AlphaFoldDB" id="A0A7J7NJ04"/>
<proteinExistence type="predicted"/>
<dbReference type="GO" id="GO:0004722">
    <property type="term" value="F:protein serine/threonine phosphatase activity"/>
    <property type="evidence" value="ECO:0007669"/>
    <property type="project" value="InterPro"/>
</dbReference>
<reference evidence="2 3" key="1">
    <citation type="journal article" date="2020" name="IScience">
        <title>Genome Sequencing of the Endangered Kingdonia uniflora (Circaeasteraceae, Ranunculales) Reveals Potential Mechanisms of Evolutionary Specialization.</title>
        <authorList>
            <person name="Sun Y."/>
            <person name="Deng T."/>
            <person name="Zhang A."/>
            <person name="Moore M.J."/>
            <person name="Landis J.B."/>
            <person name="Lin N."/>
            <person name="Zhang H."/>
            <person name="Zhang X."/>
            <person name="Huang J."/>
            <person name="Zhang X."/>
            <person name="Sun H."/>
            <person name="Wang H."/>
        </authorList>
    </citation>
    <scope>NUCLEOTIDE SEQUENCE [LARGE SCALE GENOMIC DNA]</scope>
    <source>
        <strain evidence="2">TB1705</strain>
        <tissue evidence="2">Leaf</tissue>
    </source>
</reference>
<dbReference type="SUPFAM" id="SSF48592">
    <property type="entry name" value="GroEL equatorial domain-like"/>
    <property type="match status" value="1"/>
</dbReference>
<evidence type="ECO:0000313" key="3">
    <source>
        <dbReference type="Proteomes" id="UP000541444"/>
    </source>
</evidence>
<dbReference type="Pfam" id="PF00481">
    <property type="entry name" value="PP2C"/>
    <property type="match status" value="1"/>
</dbReference>
<dbReference type="PANTHER" id="PTHR47992">
    <property type="entry name" value="PROTEIN PHOSPHATASE"/>
    <property type="match status" value="1"/>
</dbReference>
<comment type="caution">
    <text evidence="2">The sequence shown here is derived from an EMBL/GenBank/DDBJ whole genome shotgun (WGS) entry which is preliminary data.</text>
</comment>
<evidence type="ECO:0000313" key="2">
    <source>
        <dbReference type="EMBL" id="KAF6167146.1"/>
    </source>
</evidence>
<sequence>MPSKHNYFRKLSWKIQWKTLVKLVRQAAANTNDLVGDGTTTSDVPAQGLIAEDVKIGHLRCWPGGLCLSWSIGDMDVGEFIVRVPYVKQVKLSNTGERLIIASDDIWDAISSEMAAKYCPPAELASKQVVKEALRSRGLKDDIICIVVDIIPPDNSLPPSPPLKNQGKLRSLIFRKRSHDSASKLAKKLSTVGIVEELFEEGSAMLADRLVCWVFQKIGSHDDNGLQRFLDNVQYKCVGILHYEQVFGHDFVNSILSLIQV</sequence>
<dbReference type="InterPro" id="IPR001932">
    <property type="entry name" value="PPM-type_phosphatase-like_dom"/>
</dbReference>
<organism evidence="2 3">
    <name type="scientific">Kingdonia uniflora</name>
    <dbReference type="NCBI Taxonomy" id="39325"/>
    <lineage>
        <taxon>Eukaryota</taxon>
        <taxon>Viridiplantae</taxon>
        <taxon>Streptophyta</taxon>
        <taxon>Embryophyta</taxon>
        <taxon>Tracheophyta</taxon>
        <taxon>Spermatophyta</taxon>
        <taxon>Magnoliopsida</taxon>
        <taxon>Ranunculales</taxon>
        <taxon>Circaeasteraceae</taxon>
        <taxon>Kingdonia</taxon>
    </lineage>
</organism>
<name>A0A7J7NJ04_9MAGN</name>
<dbReference type="Proteomes" id="UP000541444">
    <property type="component" value="Unassembled WGS sequence"/>
</dbReference>